<accession>A0ABD2P0F8</accession>
<organism evidence="2 3">
    <name type="scientific">Cryptolaemus montrouzieri</name>
    <dbReference type="NCBI Taxonomy" id="559131"/>
    <lineage>
        <taxon>Eukaryota</taxon>
        <taxon>Metazoa</taxon>
        <taxon>Ecdysozoa</taxon>
        <taxon>Arthropoda</taxon>
        <taxon>Hexapoda</taxon>
        <taxon>Insecta</taxon>
        <taxon>Pterygota</taxon>
        <taxon>Neoptera</taxon>
        <taxon>Endopterygota</taxon>
        <taxon>Coleoptera</taxon>
        <taxon>Polyphaga</taxon>
        <taxon>Cucujiformia</taxon>
        <taxon>Coccinelloidea</taxon>
        <taxon>Coccinellidae</taxon>
        <taxon>Scymninae</taxon>
        <taxon>Scymnini</taxon>
        <taxon>Cryptolaemus</taxon>
    </lineage>
</organism>
<feature type="compositionally biased region" description="Acidic residues" evidence="1">
    <location>
        <begin position="62"/>
        <end position="78"/>
    </location>
</feature>
<dbReference type="AlphaFoldDB" id="A0ABD2P0F8"/>
<feature type="compositionally biased region" description="Basic and acidic residues" evidence="1">
    <location>
        <begin position="79"/>
        <end position="88"/>
    </location>
</feature>
<name>A0ABD2P0F8_9CUCU</name>
<comment type="caution">
    <text evidence="2">The sequence shown here is derived from an EMBL/GenBank/DDBJ whole genome shotgun (WGS) entry which is preliminary data.</text>
</comment>
<proteinExistence type="predicted"/>
<gene>
    <name evidence="2" type="ORF">HHI36_018613</name>
</gene>
<feature type="region of interest" description="Disordered" evidence="1">
    <location>
        <begin position="28"/>
        <end position="47"/>
    </location>
</feature>
<evidence type="ECO:0000313" key="2">
    <source>
        <dbReference type="EMBL" id="KAL3284452.1"/>
    </source>
</evidence>
<evidence type="ECO:0000256" key="1">
    <source>
        <dbReference type="SAM" id="MobiDB-lite"/>
    </source>
</evidence>
<feature type="region of interest" description="Disordered" evidence="1">
    <location>
        <begin position="57"/>
        <end position="90"/>
    </location>
</feature>
<sequence length="123" mass="13832">MIFSPCPSGNPTVLHLTRIKNVNYNVSPIPSNESDNDEDVDPNFSIPSHQSLRRSFVRSENESLEQSEVEIEGIEEEEAEKKGKERKANPGKWIAKKAKFLRNSGKTYVSSSKTKKSIAARKL</sequence>
<keyword evidence="3" id="KW-1185">Reference proteome</keyword>
<reference evidence="2 3" key="1">
    <citation type="journal article" date="2021" name="BMC Biol.">
        <title>Horizontally acquired antibacterial genes associated with adaptive radiation of ladybird beetles.</title>
        <authorList>
            <person name="Li H.S."/>
            <person name="Tang X.F."/>
            <person name="Huang Y.H."/>
            <person name="Xu Z.Y."/>
            <person name="Chen M.L."/>
            <person name="Du X.Y."/>
            <person name="Qiu B.Y."/>
            <person name="Chen P.T."/>
            <person name="Zhang W."/>
            <person name="Slipinski A."/>
            <person name="Escalona H.E."/>
            <person name="Waterhouse R.M."/>
            <person name="Zwick A."/>
            <person name="Pang H."/>
        </authorList>
    </citation>
    <scope>NUCLEOTIDE SEQUENCE [LARGE SCALE GENOMIC DNA]</scope>
    <source>
        <strain evidence="2">SYSU2018</strain>
    </source>
</reference>
<dbReference type="Proteomes" id="UP001516400">
    <property type="component" value="Unassembled WGS sequence"/>
</dbReference>
<protein>
    <submittedName>
        <fullName evidence="2">Uncharacterized protein</fullName>
    </submittedName>
</protein>
<dbReference type="EMBL" id="JABFTP020000165">
    <property type="protein sequence ID" value="KAL3284452.1"/>
    <property type="molecule type" value="Genomic_DNA"/>
</dbReference>
<evidence type="ECO:0000313" key="3">
    <source>
        <dbReference type="Proteomes" id="UP001516400"/>
    </source>
</evidence>